<dbReference type="PANTHER" id="PTHR10339">
    <property type="entry name" value="ADP-RIBOSYLTRANSFERASE"/>
    <property type="match status" value="1"/>
</dbReference>
<protein>
    <recommendedName>
        <fullName evidence="10">NAD(P)(+)--arginine ADP-ribosyltransferase</fullName>
        <ecNumber evidence="10">2.4.2.31</ecNumber>
    </recommendedName>
    <alternativeName>
        <fullName evidence="10">Mono(ADP-ribosyl)transferase</fullName>
    </alternativeName>
</protein>
<proteinExistence type="inferred from homology"/>
<keyword evidence="2 10" id="KW-0328">Glycosyltransferase</keyword>
<evidence type="ECO:0000256" key="11">
    <source>
        <dbReference type="SAM" id="MobiDB-lite"/>
    </source>
</evidence>
<dbReference type="AlphaFoldDB" id="A0A8V0X9K0"/>
<organism evidence="12 13">
    <name type="scientific">Gallus gallus</name>
    <name type="common">Chicken</name>
    <dbReference type="NCBI Taxonomy" id="9031"/>
    <lineage>
        <taxon>Eukaryota</taxon>
        <taxon>Metazoa</taxon>
        <taxon>Chordata</taxon>
        <taxon>Craniata</taxon>
        <taxon>Vertebrata</taxon>
        <taxon>Euteleostomi</taxon>
        <taxon>Archelosauria</taxon>
        <taxon>Archosauria</taxon>
        <taxon>Dinosauria</taxon>
        <taxon>Saurischia</taxon>
        <taxon>Theropoda</taxon>
        <taxon>Coelurosauria</taxon>
        <taxon>Aves</taxon>
        <taxon>Neognathae</taxon>
        <taxon>Galloanserae</taxon>
        <taxon>Galliformes</taxon>
        <taxon>Phasianidae</taxon>
        <taxon>Phasianinae</taxon>
        <taxon>Gallus</taxon>
    </lineage>
</organism>
<keyword evidence="7 10" id="KW-0520">NAD</keyword>
<evidence type="ECO:0000256" key="1">
    <source>
        <dbReference type="ARBA" id="ARBA00009558"/>
    </source>
</evidence>
<evidence type="ECO:0000256" key="5">
    <source>
        <dbReference type="ARBA" id="ARBA00022729"/>
    </source>
</evidence>
<evidence type="ECO:0000256" key="8">
    <source>
        <dbReference type="ARBA" id="ARBA00023157"/>
    </source>
</evidence>
<dbReference type="Proteomes" id="UP000000539">
    <property type="component" value="Chromosome 1"/>
</dbReference>
<dbReference type="Gene3D" id="3.90.176.10">
    <property type="entry name" value="Toxin ADP-ribosyltransferase, Chain A, domain 1"/>
    <property type="match status" value="1"/>
</dbReference>
<evidence type="ECO:0000256" key="9">
    <source>
        <dbReference type="ARBA" id="ARBA00047597"/>
    </source>
</evidence>
<reference evidence="12" key="1">
    <citation type="submission" date="2020-11" db="EMBL/GenBank/DDBJ databases">
        <title>Gallus gallus (Chicken) genome, bGalGal1, GRCg7b, maternal haplotype autosomes + Z &amp; W.</title>
        <authorList>
            <person name="Warren W."/>
            <person name="Formenti G."/>
            <person name="Fedrigo O."/>
            <person name="Haase B."/>
            <person name="Mountcastle J."/>
            <person name="Balacco J."/>
            <person name="Tracey A."/>
            <person name="Schneider V."/>
            <person name="Okimoto R."/>
            <person name="Cheng H."/>
            <person name="Hawken R."/>
            <person name="Howe K."/>
            <person name="Jarvis E.D."/>
        </authorList>
    </citation>
    <scope>NUCLEOTIDE SEQUENCE [LARGE SCALE GENOMIC DNA]</scope>
    <source>
        <strain evidence="12">Broiler</strain>
    </source>
</reference>
<keyword evidence="4" id="KW-0548">Nucleotidyltransferase</keyword>
<dbReference type="GO" id="GO:0016779">
    <property type="term" value="F:nucleotidyltransferase activity"/>
    <property type="evidence" value="ECO:0007669"/>
    <property type="project" value="UniProtKB-KW"/>
</dbReference>
<evidence type="ECO:0000313" key="12">
    <source>
        <dbReference type="Ensembl" id="ENSGALP00010003316.1"/>
    </source>
</evidence>
<feature type="compositionally biased region" description="Gly residues" evidence="11">
    <location>
        <begin position="127"/>
        <end position="139"/>
    </location>
</feature>
<dbReference type="PANTHER" id="PTHR10339:SF19">
    <property type="entry name" value="GPI-LINKED NAD(P)(+)--ARGININE ADP-RIBOSYLTRANSFERASE 1"/>
    <property type="match status" value="1"/>
</dbReference>
<comment type="similarity">
    <text evidence="1 10">Belongs to the Arg-specific ADP-ribosyltransferase family.</text>
</comment>
<dbReference type="GO" id="GO:0106274">
    <property type="term" value="F:NAD+-protein-arginine ADP-ribosyltransferase activity"/>
    <property type="evidence" value="ECO:0007669"/>
    <property type="project" value="UniProtKB-EC"/>
</dbReference>
<feature type="region of interest" description="Disordered" evidence="11">
    <location>
        <begin position="123"/>
        <end position="142"/>
    </location>
</feature>
<evidence type="ECO:0000256" key="3">
    <source>
        <dbReference type="ARBA" id="ARBA00022679"/>
    </source>
</evidence>
<dbReference type="Pfam" id="PF01129">
    <property type="entry name" value="ART"/>
    <property type="match status" value="1"/>
</dbReference>
<evidence type="ECO:0000256" key="10">
    <source>
        <dbReference type="RuleBase" id="RU361228"/>
    </source>
</evidence>
<dbReference type="GeneTree" id="ENSGT01030000234601"/>
<dbReference type="InterPro" id="IPR000768">
    <property type="entry name" value="ART"/>
</dbReference>
<keyword evidence="5" id="KW-0732">Signal</keyword>
<accession>A0A8V0X9K0</accession>
<reference evidence="12" key="3">
    <citation type="submission" date="2025-09" db="UniProtKB">
        <authorList>
            <consortium name="Ensembl"/>
        </authorList>
    </citation>
    <scope>IDENTIFICATION</scope>
    <source>
        <strain evidence="12">broiler</strain>
    </source>
</reference>
<dbReference type="EC" id="2.4.2.31" evidence="10"/>
<dbReference type="Ensembl" id="ENSGALT00010005477.1">
    <property type="protein sequence ID" value="ENSGALP00010003316.1"/>
    <property type="gene ID" value="ENSGALG00010002388.1"/>
</dbReference>
<dbReference type="SUPFAM" id="SSF56399">
    <property type="entry name" value="ADP-ribosylation"/>
    <property type="match status" value="1"/>
</dbReference>
<dbReference type="PRINTS" id="PR00970">
    <property type="entry name" value="RIBTRNSFRASE"/>
</dbReference>
<evidence type="ECO:0000256" key="2">
    <source>
        <dbReference type="ARBA" id="ARBA00022676"/>
    </source>
</evidence>
<dbReference type="FunCoup" id="A0A8V0X9K0">
    <property type="interactions" value="12"/>
</dbReference>
<name>A0A8V0X9K0_CHICK</name>
<evidence type="ECO:0000256" key="4">
    <source>
        <dbReference type="ARBA" id="ARBA00022695"/>
    </source>
</evidence>
<dbReference type="InterPro" id="IPR050999">
    <property type="entry name" value="ADP-ribosyltransferase_ARG"/>
</dbReference>
<keyword evidence="13" id="KW-1185">Reference proteome</keyword>
<sequence>MAHVVQFTSSSLQKKANESFDQDTFFSVEPCYAVPIKDFSFHPDEDMVLIQPFETFEVTIKKIQRKILIHLRSSWKNSTYNCELEEGPGCQLGSHGGNFSVAGELRDHQEHGELEELRALQSHAGVQGKGSSGTAGGVGERAALRPAMPVPRALLQGGDKAVWSCSTAWCLEVASVWRGAWQDPQAKMSSVFSRHDGRGTSLGEKLLQDLMGMSRRGVHLRGMAAVRWAAQGSPRAARAAAARRSPQRCGGSMGLLLP</sequence>
<keyword evidence="6 10" id="KW-0521">NADP</keyword>
<evidence type="ECO:0000256" key="7">
    <source>
        <dbReference type="ARBA" id="ARBA00023027"/>
    </source>
</evidence>
<evidence type="ECO:0000313" key="13">
    <source>
        <dbReference type="Proteomes" id="UP000000539"/>
    </source>
</evidence>
<comment type="catalytic activity">
    <reaction evidence="9 10">
        <text>L-arginyl-[protein] + NAD(+) = N(omega)-(ADP-D-ribosyl)-L-arginyl-[protein] + nicotinamide + H(+)</text>
        <dbReference type="Rhea" id="RHEA:19149"/>
        <dbReference type="Rhea" id="RHEA-COMP:10532"/>
        <dbReference type="Rhea" id="RHEA-COMP:15087"/>
        <dbReference type="ChEBI" id="CHEBI:15378"/>
        <dbReference type="ChEBI" id="CHEBI:17154"/>
        <dbReference type="ChEBI" id="CHEBI:29965"/>
        <dbReference type="ChEBI" id="CHEBI:57540"/>
        <dbReference type="ChEBI" id="CHEBI:142554"/>
        <dbReference type="EC" id="2.4.2.31"/>
    </reaction>
</comment>
<evidence type="ECO:0000256" key="6">
    <source>
        <dbReference type="ARBA" id="ARBA00022857"/>
    </source>
</evidence>
<reference evidence="12" key="2">
    <citation type="submission" date="2025-08" db="UniProtKB">
        <authorList>
            <consortium name="Ensembl"/>
        </authorList>
    </citation>
    <scope>IDENTIFICATION</scope>
    <source>
        <strain evidence="12">broiler</strain>
    </source>
</reference>
<keyword evidence="8" id="KW-1015">Disulfide bond</keyword>
<keyword evidence="3 10" id="KW-0808">Transferase</keyword>